<dbReference type="EMBL" id="SDEE01000216">
    <property type="protein sequence ID" value="RXW19186.1"/>
    <property type="molecule type" value="Genomic_DNA"/>
</dbReference>
<keyword evidence="7 8" id="KW-0788">Thiol protease</keyword>
<keyword evidence="12" id="KW-1185">Reference proteome</keyword>
<protein>
    <recommendedName>
        <fullName evidence="3 8">ubiquitinyl hydrolase 1</fullName>
        <ecNumber evidence="3 8">3.4.19.12</ecNumber>
    </recommendedName>
</protein>
<evidence type="ECO:0000256" key="7">
    <source>
        <dbReference type="ARBA" id="ARBA00022807"/>
    </source>
</evidence>
<evidence type="ECO:0000313" key="11">
    <source>
        <dbReference type="EMBL" id="RXW19186.1"/>
    </source>
</evidence>
<evidence type="ECO:0000256" key="5">
    <source>
        <dbReference type="ARBA" id="ARBA00022786"/>
    </source>
</evidence>
<dbReference type="PANTHER" id="PTHR10589:SF16">
    <property type="entry name" value="UBIQUITIN CARBOXYL-TERMINAL HYDROLASE ISOZYME L5"/>
    <property type="match status" value="1"/>
</dbReference>
<feature type="active site" description="Proton donor" evidence="8">
    <location>
        <position position="225"/>
    </location>
</feature>
<evidence type="ECO:0000256" key="6">
    <source>
        <dbReference type="ARBA" id="ARBA00022801"/>
    </source>
</evidence>
<accession>A0A4Q2DJ49</accession>
<evidence type="ECO:0000256" key="4">
    <source>
        <dbReference type="ARBA" id="ARBA00022670"/>
    </source>
</evidence>
<dbReference type="Pfam" id="PF01088">
    <property type="entry name" value="Peptidase_C12"/>
    <property type="match status" value="1"/>
</dbReference>
<keyword evidence="4 8" id="KW-0645">Protease</keyword>
<evidence type="ECO:0000256" key="8">
    <source>
        <dbReference type="PROSITE-ProRule" id="PRU01393"/>
    </source>
</evidence>
<proteinExistence type="inferred from homology"/>
<dbReference type="GO" id="GO:0004843">
    <property type="term" value="F:cysteine-type deubiquitinase activity"/>
    <property type="evidence" value="ECO:0007669"/>
    <property type="project" value="UniProtKB-UniRule"/>
</dbReference>
<keyword evidence="5 8" id="KW-0833">Ubl conjugation pathway</keyword>
<sequence length="384" mass="42503">MDGPAHSRNDMDPALDLIGGPFAVIESDPGVFTSLVRKLGVRGVELIEVYGIEPWAMDHLNPYGLVFCFLWRKDAHRPADFDDPAAEKVWFANQLSDDSCATHAILNVLLNCPGIDLGPELEAFKDETEHMSPVMRGLAATNLPLLREVHNSLARPADKRAALNALASTTLSAQKEKEKQRQKAESSKPRPTKRQKTDNSPSKKGKGKEKAKVNSDTDTAEESYHFIGYVPAHGKVWELDGFKSGPLEVGELPSFPSSTTPSSSSQGTGPDPIEWRKVWIDVVRPALRMKMERHGGSGDDGSDIRFNLLAIVDDGYLKASDSYEFLKREKASLEKRMDENWKEKFITRLHNEGILNPLLDLDENGRRKKRTAVTATGSGKKGSD</sequence>
<dbReference type="GO" id="GO:0016579">
    <property type="term" value="P:protein deubiquitination"/>
    <property type="evidence" value="ECO:0007669"/>
    <property type="project" value="TreeGrafter"/>
</dbReference>
<dbReference type="SUPFAM" id="SSF54001">
    <property type="entry name" value="Cysteine proteinases"/>
    <property type="match status" value="1"/>
</dbReference>
<feature type="domain" description="UCH catalytic" evidence="10">
    <location>
        <begin position="21"/>
        <end position="313"/>
    </location>
</feature>
<evidence type="ECO:0000256" key="2">
    <source>
        <dbReference type="ARBA" id="ARBA00009326"/>
    </source>
</evidence>
<dbReference type="STRING" id="2316362.A0A4Q2DJ49"/>
<dbReference type="EC" id="3.4.19.12" evidence="3 8"/>
<dbReference type="AlphaFoldDB" id="A0A4Q2DJ49"/>
<evidence type="ECO:0000256" key="3">
    <source>
        <dbReference type="ARBA" id="ARBA00012759"/>
    </source>
</evidence>
<dbReference type="Gene3D" id="3.40.532.10">
    <property type="entry name" value="Peptidase C12, ubiquitin carboxyl-terminal hydrolase"/>
    <property type="match status" value="1"/>
</dbReference>
<feature type="site" description="Transition state stabilizer" evidence="8">
    <location>
        <position position="94"/>
    </location>
</feature>
<feature type="active site" description="Nucleophile" evidence="8">
    <location>
        <position position="100"/>
    </location>
</feature>
<keyword evidence="6 8" id="KW-0378">Hydrolase</keyword>
<feature type="region of interest" description="Disordered" evidence="9">
    <location>
        <begin position="170"/>
        <end position="218"/>
    </location>
</feature>
<comment type="similarity">
    <text evidence="2 8">Belongs to the peptidase C12 family.</text>
</comment>
<feature type="region of interest" description="Disordered" evidence="9">
    <location>
        <begin position="250"/>
        <end position="272"/>
    </location>
</feature>
<dbReference type="Proteomes" id="UP000290288">
    <property type="component" value="Unassembled WGS sequence"/>
</dbReference>
<feature type="compositionally biased region" description="Basic and acidic residues" evidence="9">
    <location>
        <begin position="174"/>
        <end position="188"/>
    </location>
</feature>
<dbReference type="PANTHER" id="PTHR10589">
    <property type="entry name" value="UBIQUITIN CARBOXYL-TERMINAL HYDROLASE"/>
    <property type="match status" value="1"/>
</dbReference>
<name>A0A4Q2DJ49_9AGAR</name>
<organism evidence="11 12">
    <name type="scientific">Candolleomyces aberdarensis</name>
    <dbReference type="NCBI Taxonomy" id="2316362"/>
    <lineage>
        <taxon>Eukaryota</taxon>
        <taxon>Fungi</taxon>
        <taxon>Dikarya</taxon>
        <taxon>Basidiomycota</taxon>
        <taxon>Agaricomycotina</taxon>
        <taxon>Agaricomycetes</taxon>
        <taxon>Agaricomycetidae</taxon>
        <taxon>Agaricales</taxon>
        <taxon>Agaricineae</taxon>
        <taxon>Psathyrellaceae</taxon>
        <taxon>Candolleomyces</taxon>
    </lineage>
</organism>
<comment type="caution">
    <text evidence="11">The sequence shown here is derived from an EMBL/GenBank/DDBJ whole genome shotgun (WGS) entry which is preliminary data.</text>
</comment>
<dbReference type="InterPro" id="IPR038765">
    <property type="entry name" value="Papain-like_cys_pep_sf"/>
</dbReference>
<evidence type="ECO:0000259" key="10">
    <source>
        <dbReference type="PROSITE" id="PS52048"/>
    </source>
</evidence>
<dbReference type="InterPro" id="IPR001578">
    <property type="entry name" value="Peptidase_C12_UCH"/>
</dbReference>
<gene>
    <name evidence="11" type="ORF">EST38_g6661</name>
</gene>
<evidence type="ECO:0000256" key="9">
    <source>
        <dbReference type="SAM" id="MobiDB-lite"/>
    </source>
</evidence>
<evidence type="ECO:0000313" key="12">
    <source>
        <dbReference type="Proteomes" id="UP000290288"/>
    </source>
</evidence>
<feature type="site" description="Important for enzyme activity" evidence="8">
    <location>
        <position position="240"/>
    </location>
</feature>
<dbReference type="GO" id="GO:0005737">
    <property type="term" value="C:cytoplasm"/>
    <property type="evidence" value="ECO:0007669"/>
    <property type="project" value="TreeGrafter"/>
</dbReference>
<dbReference type="PROSITE" id="PS52048">
    <property type="entry name" value="UCH_DOMAIN"/>
    <property type="match status" value="1"/>
</dbReference>
<evidence type="ECO:0000256" key="1">
    <source>
        <dbReference type="ARBA" id="ARBA00000707"/>
    </source>
</evidence>
<dbReference type="OrthoDB" id="1924260at2759"/>
<dbReference type="InterPro" id="IPR036959">
    <property type="entry name" value="Peptidase_C12_UCH_sf"/>
</dbReference>
<comment type="catalytic activity">
    <reaction evidence="1 8">
        <text>Thiol-dependent hydrolysis of ester, thioester, amide, peptide and isopeptide bonds formed by the C-terminal Gly of ubiquitin (a 76-residue protein attached to proteins as an intracellular targeting signal).</text>
        <dbReference type="EC" id="3.4.19.12"/>
    </reaction>
</comment>
<reference evidence="11 12" key="1">
    <citation type="submission" date="2019-01" db="EMBL/GenBank/DDBJ databases">
        <title>Draft genome sequence of Psathyrella aberdarensis IHI B618.</title>
        <authorList>
            <person name="Buettner E."/>
            <person name="Kellner H."/>
        </authorList>
    </citation>
    <scope>NUCLEOTIDE SEQUENCE [LARGE SCALE GENOMIC DNA]</scope>
    <source>
        <strain evidence="11 12">IHI B618</strain>
    </source>
</reference>
<feature type="compositionally biased region" description="Low complexity" evidence="9">
    <location>
        <begin position="253"/>
        <end position="265"/>
    </location>
</feature>
<dbReference type="GO" id="GO:0006511">
    <property type="term" value="P:ubiquitin-dependent protein catabolic process"/>
    <property type="evidence" value="ECO:0007669"/>
    <property type="project" value="UniProtKB-UniRule"/>
</dbReference>